<dbReference type="EMBL" id="CM037152">
    <property type="protein sequence ID" value="KAH7834497.1"/>
    <property type="molecule type" value="Genomic_DNA"/>
</dbReference>
<protein>
    <submittedName>
        <fullName evidence="1">Uncharacterized protein</fullName>
    </submittedName>
</protein>
<gene>
    <name evidence="1" type="ORF">Vadar_016663</name>
</gene>
<reference evidence="1 2" key="1">
    <citation type="journal article" date="2021" name="Hortic Res">
        <title>High-quality reference genome and annotation aids understanding of berry development for evergreen blueberry (Vaccinium darrowii).</title>
        <authorList>
            <person name="Yu J."/>
            <person name="Hulse-Kemp A.M."/>
            <person name="Babiker E."/>
            <person name="Staton M."/>
        </authorList>
    </citation>
    <scope>NUCLEOTIDE SEQUENCE [LARGE SCALE GENOMIC DNA]</scope>
    <source>
        <strain evidence="2">cv. NJ 8807/NJ 8810</strain>
        <tissue evidence="1">Young leaf</tissue>
    </source>
</reference>
<comment type="caution">
    <text evidence="1">The sequence shown here is derived from an EMBL/GenBank/DDBJ whole genome shotgun (WGS) entry which is preliminary data.</text>
</comment>
<organism evidence="1 2">
    <name type="scientific">Vaccinium darrowii</name>
    <dbReference type="NCBI Taxonomy" id="229202"/>
    <lineage>
        <taxon>Eukaryota</taxon>
        <taxon>Viridiplantae</taxon>
        <taxon>Streptophyta</taxon>
        <taxon>Embryophyta</taxon>
        <taxon>Tracheophyta</taxon>
        <taxon>Spermatophyta</taxon>
        <taxon>Magnoliopsida</taxon>
        <taxon>eudicotyledons</taxon>
        <taxon>Gunneridae</taxon>
        <taxon>Pentapetalae</taxon>
        <taxon>asterids</taxon>
        <taxon>Ericales</taxon>
        <taxon>Ericaceae</taxon>
        <taxon>Vaccinioideae</taxon>
        <taxon>Vaccinieae</taxon>
        <taxon>Vaccinium</taxon>
    </lineage>
</organism>
<accession>A0ACB7X1B4</accession>
<dbReference type="Proteomes" id="UP000828048">
    <property type="component" value="Chromosome 2"/>
</dbReference>
<proteinExistence type="predicted"/>
<name>A0ACB7X1B4_9ERIC</name>
<keyword evidence="2" id="KW-1185">Reference proteome</keyword>
<evidence type="ECO:0000313" key="1">
    <source>
        <dbReference type="EMBL" id="KAH7834497.1"/>
    </source>
</evidence>
<sequence length="628" mass="71516">MESDQRRKRKRLTRPIIYSSFFSVRPLLLCFSFISLLYFVSNCIHVINPSSFKPILVVSTFPLLSSSPIKSFRHYRSSISTKKTVPNSLRIEDRVLFPDHVLLLVSNLDKRDEFECVYFCKNGSDCDEIWKLGRSVLSVDEYGEFQSVVRCPIPPLNYSAAVGLGRGGRRKVLDEGLGKNNGVVHSWETLVYAAVLDGETVVVFVKGLNHRPDRESDPAQFGCHWERDGRFRVYTKAITVAQEVVRCLLPKRIGLMKPGSRVTIGVNPSLLPRSIGLMNPVKDEGVPITVGVNPNIRARGGGGGGHVLVPSVAKVFGANLEEKGEKRMSRGDFSKKYELCVCSMVWNQAPSLREWIMYHAWLGVERWFIYDNNSDDGIQNVIEELELEDYNVSRHVWPWIKTQEAGFSHCALKARDECNWVGFMDVDEFFYFPFPTRKQRSRKYRFHGQNSLRNLVMNISSTSSRIAEIRTACHSFGPSGLSSPPAQGVTVGYTCRLQSPERHKSIVRPDALDATLLNVVHHFHLRKGFRYLNLPQGAAVINHYKYQVWESFRAKFFRRVATYVADWQENQNEGSRDRAPGLGTEAIEPANWHLQFCEVWDTGLRDFVLANLADFSTGLLPWEKRNSL</sequence>
<evidence type="ECO:0000313" key="2">
    <source>
        <dbReference type="Proteomes" id="UP000828048"/>
    </source>
</evidence>